<feature type="region of interest" description="Disordered" evidence="1">
    <location>
        <begin position="29"/>
        <end position="72"/>
    </location>
</feature>
<dbReference type="InterPro" id="IPR016047">
    <property type="entry name" value="M23ase_b-sheet_dom"/>
</dbReference>
<dbReference type="SUPFAM" id="SSF51261">
    <property type="entry name" value="Duplicated hybrid motif"/>
    <property type="match status" value="1"/>
</dbReference>
<name>A0AAU4K1K2_9NOCA</name>
<proteinExistence type="predicted"/>
<dbReference type="Gene3D" id="2.70.70.10">
    <property type="entry name" value="Glucose Permease (Domain IIA)"/>
    <property type="match status" value="1"/>
</dbReference>
<accession>A0AAU4K1K2</accession>
<dbReference type="EMBL" id="CP108021">
    <property type="protein sequence ID" value="WUM19861.1"/>
    <property type="molecule type" value="Genomic_DNA"/>
</dbReference>
<evidence type="ECO:0000259" key="2">
    <source>
        <dbReference type="Pfam" id="PF01551"/>
    </source>
</evidence>
<dbReference type="InterPro" id="IPR050570">
    <property type="entry name" value="Cell_wall_metabolism_enzyme"/>
</dbReference>
<dbReference type="Proteomes" id="UP001432128">
    <property type="component" value="Chromosome"/>
</dbReference>
<dbReference type="PANTHER" id="PTHR21666">
    <property type="entry name" value="PEPTIDASE-RELATED"/>
    <property type="match status" value="1"/>
</dbReference>
<dbReference type="GO" id="GO:0004222">
    <property type="term" value="F:metalloendopeptidase activity"/>
    <property type="evidence" value="ECO:0007669"/>
    <property type="project" value="TreeGrafter"/>
</dbReference>
<protein>
    <submittedName>
        <fullName evidence="3">M23 family metallopeptidase</fullName>
    </submittedName>
</protein>
<organism evidence="3 4">
    <name type="scientific">Williamsia herbipolensis</name>
    <dbReference type="NCBI Taxonomy" id="1603258"/>
    <lineage>
        <taxon>Bacteria</taxon>
        <taxon>Bacillati</taxon>
        <taxon>Actinomycetota</taxon>
        <taxon>Actinomycetes</taxon>
        <taxon>Mycobacteriales</taxon>
        <taxon>Nocardiaceae</taxon>
        <taxon>Williamsia</taxon>
    </lineage>
</organism>
<feature type="region of interest" description="Disordered" evidence="1">
    <location>
        <begin position="92"/>
        <end position="133"/>
    </location>
</feature>
<dbReference type="Pfam" id="PF01551">
    <property type="entry name" value="Peptidase_M23"/>
    <property type="match status" value="1"/>
</dbReference>
<reference evidence="3 4" key="1">
    <citation type="submission" date="2022-10" db="EMBL/GenBank/DDBJ databases">
        <title>The complete genomes of actinobacterial strains from the NBC collection.</title>
        <authorList>
            <person name="Joergensen T.S."/>
            <person name="Alvarez Arevalo M."/>
            <person name="Sterndorff E.B."/>
            <person name="Faurdal D."/>
            <person name="Vuksanovic O."/>
            <person name="Mourched A.-S."/>
            <person name="Charusanti P."/>
            <person name="Shaw S."/>
            <person name="Blin K."/>
            <person name="Weber T."/>
        </authorList>
    </citation>
    <scope>NUCLEOTIDE SEQUENCE [LARGE SCALE GENOMIC DNA]</scope>
    <source>
        <strain evidence="3 4">NBC_00319</strain>
    </source>
</reference>
<dbReference type="InterPro" id="IPR011055">
    <property type="entry name" value="Dup_hybrid_motif"/>
</dbReference>
<gene>
    <name evidence="3" type="ORF">OG579_19555</name>
</gene>
<evidence type="ECO:0000313" key="3">
    <source>
        <dbReference type="EMBL" id="WUM19861.1"/>
    </source>
</evidence>
<evidence type="ECO:0000313" key="4">
    <source>
        <dbReference type="Proteomes" id="UP001432128"/>
    </source>
</evidence>
<dbReference type="KEGG" id="whr:OG579_19555"/>
<dbReference type="CDD" id="cd12797">
    <property type="entry name" value="M23_peptidase"/>
    <property type="match status" value="1"/>
</dbReference>
<evidence type="ECO:0000256" key="1">
    <source>
        <dbReference type="SAM" id="MobiDB-lite"/>
    </source>
</evidence>
<sequence>MAVRMRPEEITSIIPIDWDDLDAEFADPSRADAHPYTATSNRRTDEAYADVRSSDVTDRPVRDTPRRRPLPAEVTQDILIAEIEFDETAHHHPFSVTGARPDDFDPADDDRSFRRIPQTRAPRSGGKHRISAPPTALRGRAALLAVAAGAAVVAVSGQIDTGSTTEAPQKAEPASGSVNRAAAVTPLDPSVTGDAAVAPGAAPTDLHDFTDQLATGDKMARDAKAADAASRTPLYASPVDMGLYQFTSGFAYRWGAFHGGIDFAAPLGTPIHSATDGVVVEAGPASGFGNWIQVKASDGSIFMYGHMASSGVLVTKGEKVMAGQVIARVGNEGFSTGPHVHVERWVNGMKVDPMPWFPEHGVPLSNYTG</sequence>
<keyword evidence="4" id="KW-1185">Reference proteome</keyword>
<feature type="domain" description="M23ase beta-sheet core" evidence="2">
    <location>
        <begin position="257"/>
        <end position="353"/>
    </location>
</feature>
<dbReference type="PANTHER" id="PTHR21666:SF270">
    <property type="entry name" value="MUREIN HYDROLASE ACTIVATOR ENVC"/>
    <property type="match status" value="1"/>
</dbReference>
<dbReference type="AlphaFoldDB" id="A0AAU4K1K2"/>
<feature type="compositionally biased region" description="Basic and acidic residues" evidence="1">
    <location>
        <begin position="52"/>
        <end position="66"/>
    </location>
</feature>
<dbReference type="RefSeq" id="WP_328857302.1">
    <property type="nucleotide sequence ID" value="NZ_CP108021.1"/>
</dbReference>